<dbReference type="Proteomes" id="UP001501759">
    <property type="component" value="Unassembled WGS sequence"/>
</dbReference>
<comment type="caution">
    <text evidence="1">The sequence shown here is derived from an EMBL/GenBank/DDBJ whole genome shotgun (WGS) entry which is preliminary data.</text>
</comment>
<keyword evidence="2" id="KW-1185">Reference proteome</keyword>
<protein>
    <submittedName>
        <fullName evidence="1">Uncharacterized protein</fullName>
    </submittedName>
</protein>
<name>A0ABP9J6L9_9ACTN</name>
<organism evidence="1 2">
    <name type="scientific">Streptomyces siamensis</name>
    <dbReference type="NCBI Taxonomy" id="1274986"/>
    <lineage>
        <taxon>Bacteria</taxon>
        <taxon>Bacillati</taxon>
        <taxon>Actinomycetota</taxon>
        <taxon>Actinomycetes</taxon>
        <taxon>Kitasatosporales</taxon>
        <taxon>Streptomycetaceae</taxon>
        <taxon>Streptomyces</taxon>
    </lineage>
</organism>
<dbReference type="EMBL" id="BAABKB010000021">
    <property type="protein sequence ID" value="GAA5020526.1"/>
    <property type="molecule type" value="Genomic_DNA"/>
</dbReference>
<accession>A0ABP9J6L9</accession>
<gene>
    <name evidence="1" type="ORF">GCM10023335_50350</name>
</gene>
<sequence length="59" mass="6408">MTAALATMPVPITAANQLGPNAGRVVLFTVGGERRADEEEFMIRTLWSGRGRPVDHVLM</sequence>
<evidence type="ECO:0000313" key="2">
    <source>
        <dbReference type="Proteomes" id="UP001501759"/>
    </source>
</evidence>
<evidence type="ECO:0000313" key="1">
    <source>
        <dbReference type="EMBL" id="GAA5020526.1"/>
    </source>
</evidence>
<reference evidence="2" key="1">
    <citation type="journal article" date="2019" name="Int. J. Syst. Evol. Microbiol.">
        <title>The Global Catalogue of Microorganisms (GCM) 10K type strain sequencing project: providing services to taxonomists for standard genome sequencing and annotation.</title>
        <authorList>
            <consortium name="The Broad Institute Genomics Platform"/>
            <consortium name="The Broad Institute Genome Sequencing Center for Infectious Disease"/>
            <person name="Wu L."/>
            <person name="Ma J."/>
        </authorList>
    </citation>
    <scope>NUCLEOTIDE SEQUENCE [LARGE SCALE GENOMIC DNA]</scope>
    <source>
        <strain evidence="2">JCM 18409</strain>
    </source>
</reference>
<proteinExistence type="predicted"/>